<accession>A0A2G8KXN6</accession>
<organism evidence="1 2">
    <name type="scientific">Stichopus japonicus</name>
    <name type="common">Sea cucumber</name>
    <dbReference type="NCBI Taxonomy" id="307972"/>
    <lineage>
        <taxon>Eukaryota</taxon>
        <taxon>Metazoa</taxon>
        <taxon>Echinodermata</taxon>
        <taxon>Eleutherozoa</taxon>
        <taxon>Echinozoa</taxon>
        <taxon>Holothuroidea</taxon>
        <taxon>Aspidochirotacea</taxon>
        <taxon>Aspidochirotida</taxon>
        <taxon>Stichopodidae</taxon>
        <taxon>Apostichopus</taxon>
    </lineage>
</organism>
<dbReference type="InterPro" id="IPR013783">
    <property type="entry name" value="Ig-like_fold"/>
</dbReference>
<dbReference type="InterPro" id="IPR033305">
    <property type="entry name" value="Hydin-like"/>
</dbReference>
<dbReference type="Proteomes" id="UP000230750">
    <property type="component" value="Unassembled WGS sequence"/>
</dbReference>
<dbReference type="GO" id="GO:1904158">
    <property type="term" value="P:axonemal central apparatus assembly"/>
    <property type="evidence" value="ECO:0007669"/>
    <property type="project" value="TreeGrafter"/>
</dbReference>
<dbReference type="GO" id="GO:0003341">
    <property type="term" value="P:cilium movement"/>
    <property type="evidence" value="ECO:0007669"/>
    <property type="project" value="TreeGrafter"/>
</dbReference>
<comment type="caution">
    <text evidence="1">The sequence shown here is derived from an EMBL/GenBank/DDBJ whole genome shotgun (WGS) entry which is preliminary data.</text>
</comment>
<evidence type="ECO:0000313" key="2">
    <source>
        <dbReference type="Proteomes" id="UP000230750"/>
    </source>
</evidence>
<dbReference type="PANTHER" id="PTHR23053:SF0">
    <property type="entry name" value="HYDROCEPHALUS-INDUCING PROTEIN HOMOLOG"/>
    <property type="match status" value="1"/>
</dbReference>
<dbReference type="STRING" id="307972.A0A2G8KXN6"/>
<dbReference type="OrthoDB" id="442692at2759"/>
<name>A0A2G8KXN6_STIJA</name>
<dbReference type="EMBL" id="MRZV01000314">
    <property type="protein sequence ID" value="PIK52777.1"/>
    <property type="molecule type" value="Genomic_DNA"/>
</dbReference>
<dbReference type="PROSITE" id="PS51257">
    <property type="entry name" value="PROKAR_LIPOPROTEIN"/>
    <property type="match status" value="1"/>
</dbReference>
<keyword evidence="2" id="KW-1185">Reference proteome</keyword>
<protein>
    <submittedName>
        <fullName evidence="1">Putative hydrocephalus-inducing protein-like</fullName>
    </submittedName>
</protein>
<reference evidence="1 2" key="1">
    <citation type="journal article" date="2017" name="PLoS Biol.">
        <title>The sea cucumber genome provides insights into morphological evolution and visceral regeneration.</title>
        <authorList>
            <person name="Zhang X."/>
            <person name="Sun L."/>
            <person name="Yuan J."/>
            <person name="Sun Y."/>
            <person name="Gao Y."/>
            <person name="Zhang L."/>
            <person name="Li S."/>
            <person name="Dai H."/>
            <person name="Hamel J.F."/>
            <person name="Liu C."/>
            <person name="Yu Y."/>
            <person name="Liu S."/>
            <person name="Lin W."/>
            <person name="Guo K."/>
            <person name="Jin S."/>
            <person name="Xu P."/>
            <person name="Storey K.B."/>
            <person name="Huan P."/>
            <person name="Zhang T."/>
            <person name="Zhou Y."/>
            <person name="Zhang J."/>
            <person name="Lin C."/>
            <person name="Li X."/>
            <person name="Xing L."/>
            <person name="Huo D."/>
            <person name="Sun M."/>
            <person name="Wang L."/>
            <person name="Mercier A."/>
            <person name="Li F."/>
            <person name="Yang H."/>
            <person name="Xiang J."/>
        </authorList>
    </citation>
    <scope>NUCLEOTIDE SEQUENCE [LARGE SCALE GENOMIC DNA]</scope>
    <source>
        <strain evidence="1">Shaxun</strain>
        <tissue evidence="1">Muscle</tissue>
    </source>
</reference>
<evidence type="ECO:0000313" key="1">
    <source>
        <dbReference type="EMBL" id="PIK52777.1"/>
    </source>
</evidence>
<dbReference type="AlphaFoldDB" id="A0A2G8KXN6"/>
<proteinExistence type="predicted"/>
<dbReference type="GO" id="GO:0005930">
    <property type="term" value="C:axoneme"/>
    <property type="evidence" value="ECO:0007669"/>
    <property type="project" value="TreeGrafter"/>
</dbReference>
<sequence>MVFTPKSRIPQFTEEVMLECAGLSQPLFVVTGSCQGIEITLDQESIPFGAVVLRSSTTRKLVMYNTGDVGARFKWNVDKFGPDFSISPVEVTFHRKLQCSIEGSRPLRLVLTGMCVGCQPQKEIIHFNTHVRVKDARNMTLHNRTNMRWDLRPVIEGEHWSCADAVIVEPQQSKPFEIVYRPLIMTSEGKKHQGTIFFALPDGTGLMYNMVGVSEAPKAAGNITQEVPSKTMYTQVLSVSNWLKRPQRFKVVIEMLKPDKLDPATSLKGLDYIDVLDSTKPPTLQGDDHTVRLTTSHTIMVENPLSMHNSKPSSIADVMLPPQLMVPPQSEGSLSIEYLPLKVGEVPGKLQLTSNDLGLYQYDLILTATPAGPEKAVYFRAPWVEHTPNRQSSSTLPRSKPNTYARVNSVSESLHILSSHPPPPHLSPPLFQTLHILVFNFQQCNNFLIPHRDLVFYPLSGNSFFLFQTDSSDFHCDKSITAAPGSSGGTEVNFDLTFEPSHLGESRATLTVSSAVGGEYTFPLFGTCIPPKPQGPFSVKANSTISIPFRNVFSHTTPFIFQMDNPSFSCKAGESIRGKKTHNMIVGFEGNFDGSKAPKMGKLVVTCARSAGGSANVSWTFYLKGITP</sequence>
<gene>
    <name evidence="1" type="ORF">BSL78_10352</name>
</gene>
<dbReference type="PANTHER" id="PTHR23053">
    <property type="entry name" value="DLEC1 DELETED IN LUNG AND ESOPHAGEAL CANCER 1"/>
    <property type="match status" value="1"/>
</dbReference>
<dbReference type="Gene3D" id="2.60.40.10">
    <property type="entry name" value="Immunoglobulins"/>
    <property type="match status" value="1"/>
</dbReference>